<evidence type="ECO:0000313" key="2">
    <source>
        <dbReference type="Proteomes" id="UP000046176"/>
    </source>
</evidence>
<organism evidence="1 2">
    <name type="scientific">Neorhizobium galegae bv. officinalis</name>
    <dbReference type="NCBI Taxonomy" id="323656"/>
    <lineage>
        <taxon>Bacteria</taxon>
        <taxon>Pseudomonadati</taxon>
        <taxon>Pseudomonadota</taxon>
        <taxon>Alphaproteobacteria</taxon>
        <taxon>Hyphomicrobiales</taxon>
        <taxon>Rhizobiaceae</taxon>
        <taxon>Rhizobium/Agrobacterium group</taxon>
        <taxon>Neorhizobium</taxon>
    </lineage>
</organism>
<proteinExistence type="predicted"/>
<reference evidence="1 2" key="1">
    <citation type="submission" date="2014-08" db="EMBL/GenBank/DDBJ databases">
        <authorList>
            <person name="Chen Y.-H."/>
        </authorList>
    </citation>
    <scope>NUCLEOTIDE SEQUENCE [LARGE SCALE GENOMIC DNA]</scope>
</reference>
<dbReference type="OrthoDB" id="8374094at2"/>
<sequence>MTAEFGPYIQMRKLAQQMAIQFQKDPDIDLMPLLAHFMDEVEVNVASDRFDHSGFMEKIRAPLTLDAEVTLDQRRKEFLKAVADALQERIESEADTATVPAS</sequence>
<evidence type="ECO:0000313" key="1">
    <source>
        <dbReference type="EMBL" id="CDZ37667.1"/>
    </source>
</evidence>
<gene>
    <name evidence="1" type="ORF">NGAL_HAMBI1145_39840</name>
</gene>
<name>A0A0T7FRN0_NEOGA</name>
<protein>
    <submittedName>
        <fullName evidence="1">Uncharacterized protein</fullName>
    </submittedName>
</protein>
<dbReference type="AlphaFoldDB" id="A0A0T7FRN0"/>
<dbReference type="Proteomes" id="UP000046176">
    <property type="component" value="Unassembled WGS sequence"/>
</dbReference>
<dbReference type="RefSeq" id="WP_046667974.1">
    <property type="nucleotide sequence ID" value="NZ_CCRH01000011.1"/>
</dbReference>
<dbReference type="EMBL" id="CCRH01000011">
    <property type="protein sequence ID" value="CDZ37667.1"/>
    <property type="molecule type" value="Genomic_DNA"/>
</dbReference>
<accession>A0A0T7FRN0</accession>